<name>A0A8J5MCV5_9STRA</name>
<comment type="caution">
    <text evidence="1">The sequence shown here is derived from an EMBL/GenBank/DDBJ whole genome shotgun (WGS) entry which is preliminary data.</text>
</comment>
<organism evidence="1 2">
    <name type="scientific">Phytophthora aleatoria</name>
    <dbReference type="NCBI Taxonomy" id="2496075"/>
    <lineage>
        <taxon>Eukaryota</taxon>
        <taxon>Sar</taxon>
        <taxon>Stramenopiles</taxon>
        <taxon>Oomycota</taxon>
        <taxon>Peronosporomycetes</taxon>
        <taxon>Peronosporales</taxon>
        <taxon>Peronosporaceae</taxon>
        <taxon>Phytophthora</taxon>
    </lineage>
</organism>
<proteinExistence type="predicted"/>
<sequence length="54" mass="5780">MEMETTSQLPLQLCTRKTKITSSGSFIIALKRGLPSTTPLSSAIEVISLELLSG</sequence>
<protein>
    <submittedName>
        <fullName evidence="1">Uncharacterized protein</fullName>
    </submittedName>
</protein>
<gene>
    <name evidence="1" type="ORF">JG688_00015619</name>
</gene>
<keyword evidence="2" id="KW-1185">Reference proteome</keyword>
<evidence type="ECO:0000313" key="2">
    <source>
        <dbReference type="Proteomes" id="UP000709295"/>
    </source>
</evidence>
<accession>A0A8J5MCV5</accession>
<evidence type="ECO:0000313" key="1">
    <source>
        <dbReference type="EMBL" id="KAG6947280.1"/>
    </source>
</evidence>
<dbReference type="EMBL" id="JAENGY010001730">
    <property type="protein sequence ID" value="KAG6947280.1"/>
    <property type="molecule type" value="Genomic_DNA"/>
</dbReference>
<reference evidence="1" key="1">
    <citation type="submission" date="2021-01" db="EMBL/GenBank/DDBJ databases">
        <title>Phytophthora aleatoria, a newly-described species from Pinus radiata is distinct from Phytophthora cactorum isolates based on comparative genomics.</title>
        <authorList>
            <person name="Mcdougal R."/>
            <person name="Panda P."/>
            <person name="Williams N."/>
            <person name="Studholme D.J."/>
        </authorList>
    </citation>
    <scope>NUCLEOTIDE SEQUENCE</scope>
    <source>
        <strain evidence="1">NZFS 4037</strain>
    </source>
</reference>
<dbReference type="Proteomes" id="UP000709295">
    <property type="component" value="Unassembled WGS sequence"/>
</dbReference>
<dbReference type="AlphaFoldDB" id="A0A8J5MCV5"/>